<dbReference type="AlphaFoldDB" id="A0AAX6MPM2"/>
<feature type="repeat" description="ANK" evidence="1">
    <location>
        <begin position="352"/>
        <end position="385"/>
    </location>
</feature>
<evidence type="ECO:0000313" key="2">
    <source>
        <dbReference type="EMBL" id="KAK6954585.1"/>
    </source>
</evidence>
<dbReference type="PRINTS" id="PR01415">
    <property type="entry name" value="ANKYRIN"/>
</dbReference>
<sequence length="468" mass="52325">MDLLLLHGVEHDDDRYYGESLSCSPILKVFQDDHIPSRVLKKLLSPRPDRCYPYVSFHSSEYPDGLQQLYSPETESFTSTQIEKLMVLRDATISAPGNCLTTPEAIRFRSLFNFLTLRGVTKPDLSITKHKQMLAIELRSYPAINELEPIHGSTVWSLAVNTIYRYTPSQSDKTPYEQPNVEPEGMLSMLQMVLDAGADPRQSYDAQKEYTPRSYSGFGGSGSYGWKTPLSCLCATWLHRVPKIDEVIDFFVHAGEPVDAQDPGGLTALHFASKFVHPDLVKQLINYGADVSMVNTKGLSALHFVSQCDSSINQMDRAITYPSMHVELIERRSHTVRILLAHGADPSAPDESGFTPLHYACMGGFFEVVLLLIADPRVDVNAKTHELGTALHCLPKQVESRETYRVNPRVEDKVKIAEILISVGANVRARDGNNWLPIVQARRYEIPELVNVFLAHGGDDDFGFGKVC</sequence>
<proteinExistence type="predicted"/>
<dbReference type="InterPro" id="IPR052391">
    <property type="entry name" value="E3_Ligase-Neurotoxin"/>
</dbReference>
<dbReference type="Pfam" id="PF13857">
    <property type="entry name" value="Ank_5"/>
    <property type="match status" value="1"/>
</dbReference>
<dbReference type="PANTHER" id="PTHR24133:SF40">
    <property type="entry name" value="ANKYRIN REPEAT DOMAIN 44"/>
    <property type="match status" value="1"/>
</dbReference>
<dbReference type="PROSITE" id="PS50297">
    <property type="entry name" value="ANK_REP_REGION"/>
    <property type="match status" value="2"/>
</dbReference>
<keyword evidence="3" id="KW-1185">Reference proteome</keyword>
<evidence type="ECO:0000313" key="3">
    <source>
        <dbReference type="Proteomes" id="UP001369815"/>
    </source>
</evidence>
<evidence type="ECO:0008006" key="4">
    <source>
        <dbReference type="Google" id="ProtNLM"/>
    </source>
</evidence>
<reference evidence="2 3" key="1">
    <citation type="journal article" date="2024" name="Front Chem Biol">
        <title>Unveiling the potential of Daldinia eschscholtzii MFLUCC 19-0629 through bioactivity and bioinformatics studies for enhanced sustainable agriculture production.</title>
        <authorList>
            <person name="Brooks S."/>
            <person name="Weaver J.A."/>
            <person name="Klomchit A."/>
            <person name="Alharthi S.A."/>
            <person name="Onlamun T."/>
            <person name="Nurani R."/>
            <person name="Vong T.K."/>
            <person name="Alberti F."/>
            <person name="Greco C."/>
        </authorList>
    </citation>
    <scope>NUCLEOTIDE SEQUENCE [LARGE SCALE GENOMIC DNA]</scope>
    <source>
        <strain evidence="2">MFLUCC 19-0629</strain>
    </source>
</reference>
<protein>
    <recommendedName>
        <fullName evidence="4">Ankyrin</fullName>
    </recommendedName>
</protein>
<organism evidence="2 3">
    <name type="scientific">Daldinia eschscholtzii</name>
    <dbReference type="NCBI Taxonomy" id="292717"/>
    <lineage>
        <taxon>Eukaryota</taxon>
        <taxon>Fungi</taxon>
        <taxon>Dikarya</taxon>
        <taxon>Ascomycota</taxon>
        <taxon>Pezizomycotina</taxon>
        <taxon>Sordariomycetes</taxon>
        <taxon>Xylariomycetidae</taxon>
        <taxon>Xylariales</taxon>
        <taxon>Hypoxylaceae</taxon>
        <taxon>Daldinia</taxon>
    </lineage>
</organism>
<evidence type="ECO:0000256" key="1">
    <source>
        <dbReference type="PROSITE-ProRule" id="PRU00023"/>
    </source>
</evidence>
<keyword evidence="1" id="KW-0040">ANK repeat</keyword>
<dbReference type="PANTHER" id="PTHR24133">
    <property type="entry name" value="ANKYRIN DOMAIN-CONTAINING"/>
    <property type="match status" value="1"/>
</dbReference>
<accession>A0AAX6MPM2</accession>
<dbReference type="SUPFAM" id="SSF48403">
    <property type="entry name" value="Ankyrin repeat"/>
    <property type="match status" value="1"/>
</dbReference>
<dbReference type="EMBL" id="JBANMG010000004">
    <property type="protein sequence ID" value="KAK6954585.1"/>
    <property type="molecule type" value="Genomic_DNA"/>
</dbReference>
<feature type="repeat" description="ANK" evidence="1">
    <location>
        <begin position="264"/>
        <end position="296"/>
    </location>
</feature>
<dbReference type="Pfam" id="PF13637">
    <property type="entry name" value="Ank_4"/>
    <property type="match status" value="1"/>
</dbReference>
<name>A0AAX6MPM2_9PEZI</name>
<dbReference type="InterPro" id="IPR036770">
    <property type="entry name" value="Ankyrin_rpt-contain_sf"/>
</dbReference>
<dbReference type="Proteomes" id="UP001369815">
    <property type="component" value="Unassembled WGS sequence"/>
</dbReference>
<comment type="caution">
    <text evidence="2">The sequence shown here is derived from an EMBL/GenBank/DDBJ whole genome shotgun (WGS) entry which is preliminary data.</text>
</comment>
<gene>
    <name evidence="2" type="ORF">Daesc_004552</name>
</gene>
<dbReference type="PROSITE" id="PS50088">
    <property type="entry name" value="ANK_REPEAT"/>
    <property type="match status" value="2"/>
</dbReference>
<dbReference type="InterPro" id="IPR002110">
    <property type="entry name" value="Ankyrin_rpt"/>
</dbReference>
<dbReference type="Gene3D" id="1.25.40.20">
    <property type="entry name" value="Ankyrin repeat-containing domain"/>
    <property type="match status" value="2"/>
</dbReference>
<dbReference type="SMART" id="SM00248">
    <property type="entry name" value="ANK"/>
    <property type="match status" value="4"/>
</dbReference>